<sequence>MPSSILYYVLLFMLLFTVFQVRTLLKSQAYKELIVAVVLFLLAGLYGLDIAFNWHYLPNPNALIYVLEPVSQALETLLQVTD</sequence>
<feature type="transmembrane region" description="Helical" evidence="1">
    <location>
        <begin position="6"/>
        <end position="25"/>
    </location>
</feature>
<evidence type="ECO:0000256" key="1">
    <source>
        <dbReference type="SAM" id="Phobius"/>
    </source>
</evidence>
<protein>
    <submittedName>
        <fullName evidence="2">Uncharacterized</fullName>
    </submittedName>
</protein>
<dbReference type="EMBL" id="CGIH01000005">
    <property type="protein sequence ID" value="CFX10293.1"/>
    <property type="molecule type" value="Genomic_DNA"/>
</dbReference>
<accession>A0A0E4GCA6</accession>
<feature type="transmembrane region" description="Helical" evidence="1">
    <location>
        <begin position="32"/>
        <end position="52"/>
    </location>
</feature>
<evidence type="ECO:0000313" key="2">
    <source>
        <dbReference type="EMBL" id="CFX10293.1"/>
    </source>
</evidence>
<dbReference type="Proteomes" id="UP000045545">
    <property type="component" value="Unassembled WGS sequence"/>
</dbReference>
<keyword evidence="1" id="KW-0472">Membrane</keyword>
<evidence type="ECO:0000313" key="3">
    <source>
        <dbReference type="Proteomes" id="UP000045545"/>
    </source>
</evidence>
<dbReference type="AlphaFoldDB" id="A0A0E4GCA6"/>
<keyword evidence="3" id="KW-1185">Reference proteome</keyword>
<dbReference type="STRING" id="690567.462"/>
<dbReference type="RefSeq" id="WP_046495329.1">
    <property type="nucleotide sequence ID" value="NZ_CGIH01000005.1"/>
</dbReference>
<dbReference type="OrthoDB" id="9939573at2"/>
<keyword evidence="1" id="KW-0812">Transmembrane</keyword>
<keyword evidence="1" id="KW-1133">Transmembrane helix</keyword>
<name>A0A0E4GCA6_9FIRM</name>
<gene>
    <name evidence="2" type="ORF">462</name>
</gene>
<organism evidence="2 3">
    <name type="scientific">Syntrophomonas zehnderi OL-4</name>
    <dbReference type="NCBI Taxonomy" id="690567"/>
    <lineage>
        <taxon>Bacteria</taxon>
        <taxon>Bacillati</taxon>
        <taxon>Bacillota</taxon>
        <taxon>Clostridia</taxon>
        <taxon>Eubacteriales</taxon>
        <taxon>Syntrophomonadaceae</taxon>
        <taxon>Syntrophomonas</taxon>
    </lineage>
</organism>
<reference evidence="2 3" key="1">
    <citation type="submission" date="2015-03" db="EMBL/GenBank/DDBJ databases">
        <authorList>
            <person name="Murphy D."/>
        </authorList>
    </citation>
    <scope>NUCLEOTIDE SEQUENCE [LARGE SCALE GENOMIC DNA]</scope>
    <source>
        <strain evidence="2 3">OL-4</strain>
    </source>
</reference>
<proteinExistence type="predicted"/>